<sequence>MVNTNLVGSPTTPSTVNGENLVSNDKGGNVDQVVYATGSNGLEVANRLGTPALDKPVRPADSTLAPEDLEAAVKIAEILRTPGDNEATSGALKVLSAASEKAADIENSGFASNGKLNFTAVLLEIFNAFLELKKSTREDRLDEFSNAIDAILAQAQIMKSGAIAQLALAIGGGIISIGANAAGMQKLTSSFKFMKNSPFANSSNPLVQQSLSANLQSASMRQAAGQGLGQTTSSAGQFSQGFIEEQKAEEQAIQQREQALSEDSNERRKGLSQAILEFIQNFKSNSDNEIQTQKSIYNKMV</sequence>
<feature type="region of interest" description="Disordered" evidence="1">
    <location>
        <begin position="246"/>
        <end position="266"/>
    </location>
</feature>
<name>A0ABT5U618_9GAMM</name>
<reference evidence="2 3" key="1">
    <citation type="submission" date="2022-11" db="EMBL/GenBank/DDBJ databases">
        <title>Spartinivicinus poritis sp. nov., isolated from scleractinian coral Porites lutea.</title>
        <authorList>
            <person name="Zhang G."/>
            <person name="Cai L."/>
            <person name="Wei Q."/>
        </authorList>
    </citation>
    <scope>NUCLEOTIDE SEQUENCE [LARGE SCALE GENOMIC DNA]</scope>
    <source>
        <strain evidence="2 3">A2-2</strain>
    </source>
</reference>
<feature type="compositionally biased region" description="Polar residues" evidence="1">
    <location>
        <begin position="1"/>
        <end position="23"/>
    </location>
</feature>
<dbReference type="EMBL" id="JAPMOU010000003">
    <property type="protein sequence ID" value="MDE1461007.1"/>
    <property type="molecule type" value="Genomic_DNA"/>
</dbReference>
<feature type="region of interest" description="Disordered" evidence="1">
    <location>
        <begin position="1"/>
        <end position="27"/>
    </location>
</feature>
<evidence type="ECO:0000313" key="2">
    <source>
        <dbReference type="EMBL" id="MDE1461007.1"/>
    </source>
</evidence>
<organism evidence="2 3">
    <name type="scientific">Spartinivicinus poritis</name>
    <dbReference type="NCBI Taxonomy" id="2994640"/>
    <lineage>
        <taxon>Bacteria</taxon>
        <taxon>Pseudomonadati</taxon>
        <taxon>Pseudomonadota</taxon>
        <taxon>Gammaproteobacteria</taxon>
        <taxon>Oceanospirillales</taxon>
        <taxon>Zooshikellaceae</taxon>
        <taxon>Spartinivicinus</taxon>
    </lineage>
</organism>
<accession>A0ABT5U618</accession>
<comment type="caution">
    <text evidence="2">The sequence shown here is derived from an EMBL/GenBank/DDBJ whole genome shotgun (WGS) entry which is preliminary data.</text>
</comment>
<dbReference type="RefSeq" id="WP_274687376.1">
    <property type="nucleotide sequence ID" value="NZ_JAPMOU010000003.1"/>
</dbReference>
<proteinExistence type="predicted"/>
<evidence type="ECO:0000256" key="1">
    <source>
        <dbReference type="SAM" id="MobiDB-lite"/>
    </source>
</evidence>
<keyword evidence="3" id="KW-1185">Reference proteome</keyword>
<dbReference type="Proteomes" id="UP001528823">
    <property type="component" value="Unassembled WGS sequence"/>
</dbReference>
<gene>
    <name evidence="2" type="ORF">ORQ98_03380</name>
</gene>
<protein>
    <submittedName>
        <fullName evidence="2">Uncharacterized protein</fullName>
    </submittedName>
</protein>
<evidence type="ECO:0000313" key="3">
    <source>
        <dbReference type="Proteomes" id="UP001528823"/>
    </source>
</evidence>